<name>A0A928X1Q6_LEPEC</name>
<evidence type="ECO:0000313" key="3">
    <source>
        <dbReference type="Proteomes" id="UP000615026"/>
    </source>
</evidence>
<comment type="caution">
    <text evidence="2">The sequence shown here is derived from an EMBL/GenBank/DDBJ whole genome shotgun (WGS) entry which is preliminary data.</text>
</comment>
<dbReference type="EMBL" id="JADEXP010000018">
    <property type="protein sequence ID" value="MBE9065776.1"/>
    <property type="molecule type" value="Genomic_DNA"/>
</dbReference>
<dbReference type="Proteomes" id="UP000615026">
    <property type="component" value="Unassembled WGS sequence"/>
</dbReference>
<protein>
    <submittedName>
        <fullName evidence="2">Uncharacterized protein</fullName>
    </submittedName>
</protein>
<gene>
    <name evidence="2" type="ORF">IQ260_03820</name>
</gene>
<dbReference type="AlphaFoldDB" id="A0A928X1Q6"/>
<accession>A0A928X1Q6</accession>
<proteinExistence type="predicted"/>
<reference evidence="2" key="1">
    <citation type="submission" date="2020-10" db="EMBL/GenBank/DDBJ databases">
        <authorList>
            <person name="Castelo-Branco R."/>
            <person name="Eusebio N."/>
            <person name="Adriana R."/>
            <person name="Vieira A."/>
            <person name="Brugerolle De Fraissinette N."/>
            <person name="Rezende De Castro R."/>
            <person name="Schneider M.P."/>
            <person name="Vasconcelos V."/>
            <person name="Leao P.N."/>
        </authorList>
    </citation>
    <scope>NUCLEOTIDE SEQUENCE</scope>
    <source>
        <strain evidence="2">LEGE 11479</strain>
    </source>
</reference>
<evidence type="ECO:0000313" key="2">
    <source>
        <dbReference type="EMBL" id="MBE9065776.1"/>
    </source>
</evidence>
<dbReference type="RefSeq" id="WP_193991018.1">
    <property type="nucleotide sequence ID" value="NZ_JADEXP010000018.1"/>
</dbReference>
<keyword evidence="1" id="KW-0732">Signal</keyword>
<feature type="chain" id="PRO_5036827437" evidence="1">
    <location>
        <begin position="21"/>
        <end position="133"/>
    </location>
</feature>
<dbReference type="SUPFAM" id="SSF89260">
    <property type="entry name" value="Collagen-binding domain"/>
    <property type="match status" value="1"/>
</dbReference>
<evidence type="ECO:0000256" key="1">
    <source>
        <dbReference type="SAM" id="SignalP"/>
    </source>
</evidence>
<keyword evidence="3" id="KW-1185">Reference proteome</keyword>
<sequence>MKNIATKYIAAALLIAAAVAAPTTAVYGQAASEVSGTSGGPQSSADCGFLPAQPDYSFNITQPTASVSITVSGSNDYTLLMVSPDNNSRECILAHDFDGGAIQSRGLYKAGTYHLYVGDVDGVSAPFTLNVQK</sequence>
<organism evidence="2 3">
    <name type="scientific">Leptolyngbya cf. ectocarpi LEGE 11479</name>
    <dbReference type="NCBI Taxonomy" id="1828722"/>
    <lineage>
        <taxon>Bacteria</taxon>
        <taxon>Bacillati</taxon>
        <taxon>Cyanobacteriota</taxon>
        <taxon>Cyanophyceae</taxon>
        <taxon>Leptolyngbyales</taxon>
        <taxon>Leptolyngbyaceae</taxon>
        <taxon>Leptolyngbya group</taxon>
        <taxon>Leptolyngbya</taxon>
    </lineage>
</organism>
<dbReference type="Gene3D" id="2.60.120.380">
    <property type="match status" value="1"/>
</dbReference>
<feature type="signal peptide" evidence="1">
    <location>
        <begin position="1"/>
        <end position="20"/>
    </location>
</feature>